<comment type="caution">
    <text evidence="1">The sequence shown here is derived from an EMBL/GenBank/DDBJ whole genome shotgun (WGS) entry which is preliminary data.</text>
</comment>
<evidence type="ECO:0000313" key="2">
    <source>
        <dbReference type="Proteomes" id="UP001416858"/>
    </source>
</evidence>
<keyword evidence="2" id="KW-1185">Reference proteome</keyword>
<dbReference type="Proteomes" id="UP001416858">
    <property type="component" value="Unassembled WGS sequence"/>
</dbReference>
<reference evidence="1 2" key="1">
    <citation type="submission" date="2024-02" db="EMBL/GenBank/DDBJ databases">
        <title>Rhodopirellula caenicola NBRC 110016.</title>
        <authorList>
            <person name="Ichikawa N."/>
            <person name="Katano-Makiyama Y."/>
            <person name="Hidaka K."/>
        </authorList>
    </citation>
    <scope>NUCLEOTIDE SEQUENCE [LARGE SCALE GENOMIC DNA]</scope>
    <source>
        <strain evidence="1 2">NBRC 110016</strain>
    </source>
</reference>
<dbReference type="EMBL" id="BAABRO010000004">
    <property type="protein sequence ID" value="GAA5506884.1"/>
    <property type="molecule type" value="Genomic_DNA"/>
</dbReference>
<sequence>MDWAVQAIKWLDVAKNTLGFATGQLKFTYRFRFQKTYHT</sequence>
<gene>
    <name evidence="1" type="ORF">Rcae01_02337</name>
</gene>
<name>A0ABP9VNX4_9BACT</name>
<evidence type="ECO:0000313" key="1">
    <source>
        <dbReference type="EMBL" id="GAA5506884.1"/>
    </source>
</evidence>
<organism evidence="1 2">
    <name type="scientific">Novipirellula caenicola</name>
    <dbReference type="NCBI Taxonomy" id="1536901"/>
    <lineage>
        <taxon>Bacteria</taxon>
        <taxon>Pseudomonadati</taxon>
        <taxon>Planctomycetota</taxon>
        <taxon>Planctomycetia</taxon>
        <taxon>Pirellulales</taxon>
        <taxon>Pirellulaceae</taxon>
        <taxon>Novipirellula</taxon>
    </lineage>
</organism>
<proteinExistence type="predicted"/>
<accession>A0ABP9VNX4</accession>
<protein>
    <submittedName>
        <fullName evidence="1">Uncharacterized protein</fullName>
    </submittedName>
</protein>